<proteinExistence type="inferred from homology"/>
<dbReference type="EMBL" id="JAFBBK010000001">
    <property type="protein sequence ID" value="MBM7415661.1"/>
    <property type="molecule type" value="Genomic_DNA"/>
</dbReference>
<name>A0ABS2KUP4_9NOCA</name>
<reference evidence="3 4" key="1">
    <citation type="submission" date="2021-01" db="EMBL/GenBank/DDBJ databases">
        <title>Genomics of switchgrass bacterial isolates.</title>
        <authorList>
            <person name="Shade A."/>
        </authorList>
    </citation>
    <scope>NUCLEOTIDE SEQUENCE [LARGE SCALE GENOMIC DNA]</scope>
    <source>
        <strain evidence="3 4">PvP111</strain>
    </source>
</reference>
<protein>
    <submittedName>
        <fullName evidence="3">NAD(P)-dependent dehydrogenase (Short-subunit alcohol dehydrogenase family)</fullName>
    </submittedName>
</protein>
<dbReference type="Pfam" id="PF00106">
    <property type="entry name" value="adh_short"/>
    <property type="match status" value="1"/>
</dbReference>
<dbReference type="InterPro" id="IPR020904">
    <property type="entry name" value="Sc_DH/Rdtase_CS"/>
</dbReference>
<accession>A0ABS2KUP4</accession>
<dbReference type="Gene3D" id="3.40.50.720">
    <property type="entry name" value="NAD(P)-binding Rossmann-like Domain"/>
    <property type="match status" value="1"/>
</dbReference>
<dbReference type="InterPro" id="IPR002347">
    <property type="entry name" value="SDR_fam"/>
</dbReference>
<dbReference type="PANTHER" id="PTHR43180">
    <property type="entry name" value="3-OXOACYL-(ACYL-CARRIER-PROTEIN) REDUCTASE (AFU_ORTHOLOGUE AFUA_6G11210)"/>
    <property type="match status" value="1"/>
</dbReference>
<comment type="caution">
    <text evidence="3">The sequence shown here is derived from an EMBL/GenBank/DDBJ whole genome shotgun (WGS) entry which is preliminary data.</text>
</comment>
<keyword evidence="2" id="KW-0560">Oxidoreductase</keyword>
<evidence type="ECO:0000256" key="1">
    <source>
        <dbReference type="ARBA" id="ARBA00006484"/>
    </source>
</evidence>
<dbReference type="PANTHER" id="PTHR43180:SF66">
    <property type="entry name" value="SHORT-CHAIN DEHYDROGENASE_REDUCTASE FAMILY PROTEIN"/>
    <property type="match status" value="1"/>
</dbReference>
<sequence>MRVTDKVAIVTGGGAGIGAALATALVEAGNSVLVADLDGAAADAVAARLGERCIAVGGDVADDAVIALMIERVEEAFGPLDIYIANAGTTAGMGLDSTDAAWDTALSVNVLAHVRAARVVIPRWIERGTHGYFLSTASAAGLLTQIGSATYSVSKHAAVGFAEWLSVTYGDKGIAVSCLCPMGVNTALLNSGFDSDAEGASVAASAVTGAGTVLEPEDVARIVLEAMETEKFLVLPHPEVLTFYSHKSADYDRWIAGMRRYRTSLETAARPGQDR</sequence>
<keyword evidence="4" id="KW-1185">Reference proteome</keyword>
<dbReference type="PROSITE" id="PS00061">
    <property type="entry name" value="ADH_SHORT"/>
    <property type="match status" value="1"/>
</dbReference>
<gene>
    <name evidence="3" type="ORF">JOE42_002394</name>
</gene>
<evidence type="ECO:0000313" key="4">
    <source>
        <dbReference type="Proteomes" id="UP000703038"/>
    </source>
</evidence>
<dbReference type="RefSeq" id="WP_204868660.1">
    <property type="nucleotide sequence ID" value="NZ_JAFBBK010000001.1"/>
</dbReference>
<dbReference type="CDD" id="cd05233">
    <property type="entry name" value="SDR_c"/>
    <property type="match status" value="1"/>
</dbReference>
<dbReference type="SUPFAM" id="SSF51735">
    <property type="entry name" value="NAD(P)-binding Rossmann-fold domains"/>
    <property type="match status" value="1"/>
</dbReference>
<dbReference type="Proteomes" id="UP000703038">
    <property type="component" value="Unassembled WGS sequence"/>
</dbReference>
<organism evidence="3 4">
    <name type="scientific">Rhodococcoides corynebacterioides</name>
    <dbReference type="NCBI Taxonomy" id="53972"/>
    <lineage>
        <taxon>Bacteria</taxon>
        <taxon>Bacillati</taxon>
        <taxon>Actinomycetota</taxon>
        <taxon>Actinomycetes</taxon>
        <taxon>Mycobacteriales</taxon>
        <taxon>Nocardiaceae</taxon>
        <taxon>Rhodococcoides</taxon>
    </lineage>
</organism>
<comment type="similarity">
    <text evidence="1">Belongs to the short-chain dehydrogenases/reductases (SDR) family.</text>
</comment>
<dbReference type="PRINTS" id="PR00081">
    <property type="entry name" value="GDHRDH"/>
</dbReference>
<evidence type="ECO:0000313" key="3">
    <source>
        <dbReference type="EMBL" id="MBM7415661.1"/>
    </source>
</evidence>
<evidence type="ECO:0000256" key="2">
    <source>
        <dbReference type="ARBA" id="ARBA00023002"/>
    </source>
</evidence>
<dbReference type="InterPro" id="IPR036291">
    <property type="entry name" value="NAD(P)-bd_dom_sf"/>
</dbReference>